<feature type="signal peptide" evidence="1">
    <location>
        <begin position="1"/>
        <end position="28"/>
    </location>
</feature>
<accession>A0A1R1XG05</accession>
<dbReference type="EMBL" id="LSSM01005033">
    <property type="protein sequence ID" value="OMJ13559.1"/>
    <property type="molecule type" value="Genomic_DNA"/>
</dbReference>
<dbReference type="Proteomes" id="UP000187429">
    <property type="component" value="Unassembled WGS sequence"/>
</dbReference>
<keyword evidence="1" id="KW-0732">Signal</keyword>
<proteinExistence type="predicted"/>
<comment type="caution">
    <text evidence="2">The sequence shown here is derived from an EMBL/GenBank/DDBJ whole genome shotgun (WGS) entry which is preliminary data.</text>
</comment>
<keyword evidence="3" id="KW-1185">Reference proteome</keyword>
<evidence type="ECO:0000313" key="3">
    <source>
        <dbReference type="Proteomes" id="UP000187429"/>
    </source>
</evidence>
<organism evidence="2 3">
    <name type="scientific">Smittium culicis</name>
    <dbReference type="NCBI Taxonomy" id="133412"/>
    <lineage>
        <taxon>Eukaryota</taxon>
        <taxon>Fungi</taxon>
        <taxon>Fungi incertae sedis</taxon>
        <taxon>Zoopagomycota</taxon>
        <taxon>Kickxellomycotina</taxon>
        <taxon>Harpellomycetes</taxon>
        <taxon>Harpellales</taxon>
        <taxon>Legeriomycetaceae</taxon>
        <taxon>Smittium</taxon>
    </lineage>
</organism>
<sequence>MGETNGLDNHKLTTKCFWLLSLCEVLLASDIIRIDDARTTITKDTLKLVIIAPKEKRKGHMIERPCEINRHPYPSDTQKCQFPKRAQSVQPWPLPRVSDENIVSNSFCSNYNMLDTYYKLDRNTQPNMTKAVIPLEYLSMTTP</sequence>
<protein>
    <submittedName>
        <fullName evidence="2">Uncharacterized protein</fullName>
    </submittedName>
</protein>
<evidence type="ECO:0000256" key="1">
    <source>
        <dbReference type="SAM" id="SignalP"/>
    </source>
</evidence>
<feature type="chain" id="PRO_5012435691" evidence="1">
    <location>
        <begin position="29"/>
        <end position="143"/>
    </location>
</feature>
<name>A0A1R1XG05_9FUNG</name>
<dbReference type="AlphaFoldDB" id="A0A1R1XG05"/>
<evidence type="ECO:0000313" key="2">
    <source>
        <dbReference type="EMBL" id="OMJ13559.1"/>
    </source>
</evidence>
<gene>
    <name evidence="2" type="ORF">AYI69_g8961</name>
</gene>
<reference evidence="3" key="1">
    <citation type="submission" date="2017-01" db="EMBL/GenBank/DDBJ databases">
        <authorList>
            <person name="Wang Y."/>
            <person name="White M."/>
            <person name="Kvist S."/>
            <person name="Moncalvo J.-M."/>
        </authorList>
    </citation>
    <scope>NUCLEOTIDE SEQUENCE [LARGE SCALE GENOMIC DNA]</scope>
    <source>
        <strain evidence="3">ID-206-W2</strain>
    </source>
</reference>